<proteinExistence type="predicted"/>
<gene>
    <name evidence="2" type="ORF">PAPOLLO_LOCUS11660</name>
</gene>
<name>A0A8S3WZV6_PARAO</name>
<evidence type="ECO:0000256" key="1">
    <source>
        <dbReference type="SAM" id="MobiDB-lite"/>
    </source>
</evidence>
<dbReference type="AlphaFoldDB" id="A0A8S3WZV6"/>
<dbReference type="Proteomes" id="UP000691718">
    <property type="component" value="Unassembled WGS sequence"/>
</dbReference>
<dbReference type="EMBL" id="CAJQZP010000851">
    <property type="protein sequence ID" value="CAG4988621.1"/>
    <property type="molecule type" value="Genomic_DNA"/>
</dbReference>
<keyword evidence="3" id="KW-1185">Reference proteome</keyword>
<sequence>MSLYRASKEYKVPWSTLKVNVDRVKEERNQGITQIKMLKEGQDRASKDNTSDNEENDHIGEDHDQSQDKQPRSTASTESDQTTDNAKNSSKSEFKSPLPKNMSRTMTQCCNWHLIC</sequence>
<evidence type="ECO:0000313" key="3">
    <source>
        <dbReference type="Proteomes" id="UP000691718"/>
    </source>
</evidence>
<protein>
    <submittedName>
        <fullName evidence="2">(apollo) hypothetical protein</fullName>
    </submittedName>
</protein>
<organism evidence="2 3">
    <name type="scientific">Parnassius apollo</name>
    <name type="common">Apollo butterfly</name>
    <name type="synonym">Papilio apollo</name>
    <dbReference type="NCBI Taxonomy" id="110799"/>
    <lineage>
        <taxon>Eukaryota</taxon>
        <taxon>Metazoa</taxon>
        <taxon>Ecdysozoa</taxon>
        <taxon>Arthropoda</taxon>
        <taxon>Hexapoda</taxon>
        <taxon>Insecta</taxon>
        <taxon>Pterygota</taxon>
        <taxon>Neoptera</taxon>
        <taxon>Endopterygota</taxon>
        <taxon>Lepidoptera</taxon>
        <taxon>Glossata</taxon>
        <taxon>Ditrysia</taxon>
        <taxon>Papilionoidea</taxon>
        <taxon>Papilionidae</taxon>
        <taxon>Parnassiinae</taxon>
        <taxon>Parnassini</taxon>
        <taxon>Parnassius</taxon>
        <taxon>Parnassius</taxon>
    </lineage>
</organism>
<dbReference type="OrthoDB" id="7343339at2759"/>
<feature type="compositionally biased region" description="Polar residues" evidence="1">
    <location>
        <begin position="72"/>
        <end position="91"/>
    </location>
</feature>
<evidence type="ECO:0000313" key="2">
    <source>
        <dbReference type="EMBL" id="CAG4988621.1"/>
    </source>
</evidence>
<reference evidence="2" key="1">
    <citation type="submission" date="2021-04" db="EMBL/GenBank/DDBJ databases">
        <authorList>
            <person name="Tunstrom K."/>
        </authorList>
    </citation>
    <scope>NUCLEOTIDE SEQUENCE</scope>
</reference>
<accession>A0A8S3WZV6</accession>
<feature type="compositionally biased region" description="Basic and acidic residues" evidence="1">
    <location>
        <begin position="37"/>
        <end position="71"/>
    </location>
</feature>
<feature type="region of interest" description="Disordered" evidence="1">
    <location>
        <begin position="25"/>
        <end position="103"/>
    </location>
</feature>
<comment type="caution">
    <text evidence="2">The sequence shown here is derived from an EMBL/GenBank/DDBJ whole genome shotgun (WGS) entry which is preliminary data.</text>
</comment>